<keyword evidence="4" id="KW-0819">tRNA processing</keyword>
<sequence length="163" mass="18707">MKFILLTHQRELLRPTNSGKLALDLLPEQSCLMVWDRVKPNADLLSYIETSHVGLVYPAEHSNSSKHIVLTEMSHAQLQLFEYVIILDSTWQEARKMVNKSPYLQGLPTIEINCEYDSTFDLRRNQIEGGLCTAECVAMLLKYNNQIQQSSDVLNSLHQFIVK</sequence>
<gene>
    <name evidence="6" type="ORF">L2672_13150</name>
</gene>
<name>A0A9X1ZQC4_9GAMM</name>
<keyword evidence="2" id="KW-0808">Transferase</keyword>
<evidence type="ECO:0000313" key="6">
    <source>
        <dbReference type="EMBL" id="MCL1143632.1"/>
    </source>
</evidence>
<proteinExistence type="predicted"/>
<dbReference type="PANTHER" id="PTHR21392:SF1">
    <property type="entry name" value="TRNA-URIDINE AMINOCARBOXYPROPYLTRANSFERASE"/>
    <property type="match status" value="1"/>
</dbReference>
<dbReference type="EMBL" id="JAKIKP010000010">
    <property type="protein sequence ID" value="MCL1143632.1"/>
    <property type="molecule type" value="Genomic_DNA"/>
</dbReference>
<reference evidence="6" key="1">
    <citation type="submission" date="2022-01" db="EMBL/GenBank/DDBJ databases">
        <title>Whole genome-based taxonomy of the Shewanellaceae.</title>
        <authorList>
            <person name="Martin-Rodriguez A.J."/>
        </authorList>
    </citation>
    <scope>NUCLEOTIDE SEQUENCE</scope>
    <source>
        <strain evidence="6">DSM 16422</strain>
    </source>
</reference>
<dbReference type="Pfam" id="PF03942">
    <property type="entry name" value="DTW"/>
    <property type="match status" value="1"/>
</dbReference>
<evidence type="ECO:0000313" key="7">
    <source>
        <dbReference type="Proteomes" id="UP001139333"/>
    </source>
</evidence>
<dbReference type="EC" id="2.5.1.25" evidence="1"/>
<evidence type="ECO:0000256" key="1">
    <source>
        <dbReference type="ARBA" id="ARBA00012386"/>
    </source>
</evidence>
<dbReference type="InterPro" id="IPR005636">
    <property type="entry name" value="DTW"/>
</dbReference>
<evidence type="ECO:0000256" key="3">
    <source>
        <dbReference type="ARBA" id="ARBA00022691"/>
    </source>
</evidence>
<feature type="domain" description="DTW" evidence="5">
    <location>
        <begin position="1"/>
        <end position="163"/>
    </location>
</feature>
<keyword evidence="7" id="KW-1185">Reference proteome</keyword>
<keyword evidence="3" id="KW-0949">S-adenosyl-L-methionine</keyword>
<dbReference type="InterPro" id="IPR039262">
    <property type="entry name" value="DTWD2/TAPT"/>
</dbReference>
<accession>A0A9X1ZQC4</accession>
<evidence type="ECO:0000256" key="4">
    <source>
        <dbReference type="ARBA" id="ARBA00022694"/>
    </source>
</evidence>
<dbReference type="RefSeq" id="WP_248996306.1">
    <property type="nucleotide sequence ID" value="NZ_JAKIKP010000010.1"/>
</dbReference>
<comment type="caution">
    <text evidence="6">The sequence shown here is derived from an EMBL/GenBank/DDBJ whole genome shotgun (WGS) entry which is preliminary data.</text>
</comment>
<evidence type="ECO:0000256" key="2">
    <source>
        <dbReference type="ARBA" id="ARBA00022679"/>
    </source>
</evidence>
<dbReference type="GO" id="GO:0016432">
    <property type="term" value="F:tRNA-uridine aminocarboxypropyltransferase activity"/>
    <property type="evidence" value="ECO:0007669"/>
    <property type="project" value="UniProtKB-EC"/>
</dbReference>
<dbReference type="GO" id="GO:0008033">
    <property type="term" value="P:tRNA processing"/>
    <property type="evidence" value="ECO:0007669"/>
    <property type="project" value="UniProtKB-KW"/>
</dbReference>
<dbReference type="PANTHER" id="PTHR21392">
    <property type="entry name" value="TRNA-URIDINE AMINOCARBOXYPROPYLTRANSFERASE 2"/>
    <property type="match status" value="1"/>
</dbReference>
<dbReference type="SMART" id="SM01144">
    <property type="entry name" value="DTW"/>
    <property type="match status" value="1"/>
</dbReference>
<organism evidence="6 7">
    <name type="scientific">Shewanella gaetbuli</name>
    <dbReference type="NCBI Taxonomy" id="220752"/>
    <lineage>
        <taxon>Bacteria</taxon>
        <taxon>Pseudomonadati</taxon>
        <taxon>Pseudomonadota</taxon>
        <taxon>Gammaproteobacteria</taxon>
        <taxon>Alteromonadales</taxon>
        <taxon>Shewanellaceae</taxon>
        <taxon>Shewanella</taxon>
    </lineage>
</organism>
<dbReference type="Proteomes" id="UP001139333">
    <property type="component" value="Unassembled WGS sequence"/>
</dbReference>
<protein>
    <recommendedName>
        <fullName evidence="1">tRNA-uridine aminocarboxypropyltransferase</fullName>
        <ecNumber evidence="1">2.5.1.25</ecNumber>
    </recommendedName>
</protein>
<dbReference type="AlphaFoldDB" id="A0A9X1ZQC4"/>
<evidence type="ECO:0000259" key="5">
    <source>
        <dbReference type="SMART" id="SM01144"/>
    </source>
</evidence>